<dbReference type="InterPro" id="IPR036259">
    <property type="entry name" value="MFS_trans_sf"/>
</dbReference>
<keyword evidence="1" id="KW-0732">Signal</keyword>
<sequence length="73" mass="8190">MWIMMFACCAFLGPLVVHHQESLTTALLFGAHAFGMGSSTVLCLYAPEVYPTSARSTGVWNRDRHRQSCHVQY</sequence>
<organism evidence="2">
    <name type="scientific">Arundo donax</name>
    <name type="common">Giant reed</name>
    <name type="synonym">Donax arundinaceus</name>
    <dbReference type="NCBI Taxonomy" id="35708"/>
    <lineage>
        <taxon>Eukaryota</taxon>
        <taxon>Viridiplantae</taxon>
        <taxon>Streptophyta</taxon>
        <taxon>Embryophyta</taxon>
        <taxon>Tracheophyta</taxon>
        <taxon>Spermatophyta</taxon>
        <taxon>Magnoliopsida</taxon>
        <taxon>Liliopsida</taxon>
        <taxon>Poales</taxon>
        <taxon>Poaceae</taxon>
        <taxon>PACMAD clade</taxon>
        <taxon>Arundinoideae</taxon>
        <taxon>Arundineae</taxon>
        <taxon>Arundo</taxon>
    </lineage>
</organism>
<dbReference type="Gene3D" id="1.20.1250.20">
    <property type="entry name" value="MFS general substrate transporter like domains"/>
    <property type="match status" value="1"/>
</dbReference>
<evidence type="ECO:0000313" key="2">
    <source>
        <dbReference type="EMBL" id="JAE07265.1"/>
    </source>
</evidence>
<dbReference type="AlphaFoldDB" id="A0A0A9F2L6"/>
<evidence type="ECO:0008006" key="3">
    <source>
        <dbReference type="Google" id="ProtNLM"/>
    </source>
</evidence>
<reference evidence="2" key="1">
    <citation type="submission" date="2014-09" db="EMBL/GenBank/DDBJ databases">
        <authorList>
            <person name="Magalhaes I.L.F."/>
            <person name="Oliveira U."/>
            <person name="Santos F.R."/>
            <person name="Vidigal T.H.D.A."/>
            <person name="Brescovit A.D."/>
            <person name="Santos A.J."/>
        </authorList>
    </citation>
    <scope>NUCLEOTIDE SEQUENCE</scope>
    <source>
        <tissue evidence="2">Shoot tissue taken approximately 20 cm above the soil surface</tissue>
    </source>
</reference>
<dbReference type="EMBL" id="GBRH01190631">
    <property type="protein sequence ID" value="JAE07265.1"/>
    <property type="molecule type" value="Transcribed_RNA"/>
</dbReference>
<feature type="chain" id="PRO_5002047185" description="Major facilitator superfamily (MFS) profile domain-containing protein" evidence="1">
    <location>
        <begin position="20"/>
        <end position="73"/>
    </location>
</feature>
<protein>
    <recommendedName>
        <fullName evidence="3">Major facilitator superfamily (MFS) profile domain-containing protein</fullName>
    </recommendedName>
</protein>
<evidence type="ECO:0000256" key="1">
    <source>
        <dbReference type="SAM" id="SignalP"/>
    </source>
</evidence>
<feature type="signal peptide" evidence="1">
    <location>
        <begin position="1"/>
        <end position="19"/>
    </location>
</feature>
<proteinExistence type="predicted"/>
<reference evidence="2" key="2">
    <citation type="journal article" date="2015" name="Data Brief">
        <title>Shoot transcriptome of the giant reed, Arundo donax.</title>
        <authorList>
            <person name="Barrero R.A."/>
            <person name="Guerrero F.D."/>
            <person name="Moolhuijzen P."/>
            <person name="Goolsby J.A."/>
            <person name="Tidwell J."/>
            <person name="Bellgard S.E."/>
            <person name="Bellgard M.I."/>
        </authorList>
    </citation>
    <scope>NUCLEOTIDE SEQUENCE</scope>
    <source>
        <tissue evidence="2">Shoot tissue taken approximately 20 cm above the soil surface</tissue>
    </source>
</reference>
<accession>A0A0A9F2L6</accession>
<name>A0A0A9F2L6_ARUDO</name>